<dbReference type="EMBL" id="KZ820055">
    <property type="protein sequence ID" value="PWN49409.1"/>
    <property type="molecule type" value="Genomic_DNA"/>
</dbReference>
<keyword evidence="2" id="KW-1185">Reference proteome</keyword>
<name>A0ACD0NUA8_9BASI</name>
<protein>
    <submittedName>
        <fullName evidence="1">Endo-1,4-beta-glucanase</fullName>
    </submittedName>
</protein>
<evidence type="ECO:0000313" key="1">
    <source>
        <dbReference type="EMBL" id="PWN49409.1"/>
    </source>
</evidence>
<reference evidence="1 2" key="1">
    <citation type="journal article" date="2018" name="Mol. Biol. Evol.">
        <title>Broad Genomic Sampling Reveals a Smut Pathogenic Ancestry of the Fungal Clade Ustilaginomycotina.</title>
        <authorList>
            <person name="Kijpornyongpan T."/>
            <person name="Mondo S.J."/>
            <person name="Barry K."/>
            <person name="Sandor L."/>
            <person name="Lee J."/>
            <person name="Lipzen A."/>
            <person name="Pangilinan J."/>
            <person name="LaButti K."/>
            <person name="Hainaut M."/>
            <person name="Henrissat B."/>
            <person name="Grigoriev I.V."/>
            <person name="Spatafora J.W."/>
            <person name="Aime M.C."/>
        </authorList>
    </citation>
    <scope>NUCLEOTIDE SEQUENCE [LARGE SCALE GENOMIC DNA]</scope>
    <source>
        <strain evidence="1 2">SA 807</strain>
    </source>
</reference>
<organism evidence="1 2">
    <name type="scientific">Violaceomyces palustris</name>
    <dbReference type="NCBI Taxonomy" id="1673888"/>
    <lineage>
        <taxon>Eukaryota</taxon>
        <taxon>Fungi</taxon>
        <taxon>Dikarya</taxon>
        <taxon>Basidiomycota</taxon>
        <taxon>Ustilaginomycotina</taxon>
        <taxon>Ustilaginomycetes</taxon>
        <taxon>Violaceomycetales</taxon>
        <taxon>Violaceomycetaceae</taxon>
        <taxon>Violaceomyces</taxon>
    </lineage>
</organism>
<gene>
    <name evidence="1" type="ORF">IE53DRAFT_388381</name>
</gene>
<evidence type="ECO:0000313" key="2">
    <source>
        <dbReference type="Proteomes" id="UP000245626"/>
    </source>
</evidence>
<proteinExistence type="predicted"/>
<accession>A0ACD0NUA8</accession>
<sequence length="355" mass="38330">MFKSLSSFIALATVGVLSLSPSTKAAPNIKVSGNKFVDSNGSEVKLHGVNRSGGEFSCIQGNGFFDGPTDQASIDAIKSWKVNAVRVPTNEDCWLGLSNVPSQYSGSNYQNAIKDYVNRLLSNDLTVILEVHWTNGDYSCGAGANCQKPMPGPNTPQYWTSVANAFKDTRIIFDLFNEPFPDRVVTGGTTAAWNCWKNGGSGGDCSGINYSVTGFQTIVDSIRSTGNSNALIVGGLAYSNDLSQILTYMPYDSQNNIGVFAHVYNFNACNSQSCWDQNYAPVASKYPLVISEIGENDCAHGFIDSLMSWADSKGVSYLGWTWNTWDCSTGPSLISNYDGTPTNFGVGYRDHLASL</sequence>
<dbReference type="Proteomes" id="UP000245626">
    <property type="component" value="Unassembled WGS sequence"/>
</dbReference>